<dbReference type="EMBL" id="CP003051">
    <property type="protein sequence ID" value="AGA89112.1"/>
    <property type="molecule type" value="Genomic_DNA"/>
</dbReference>
<dbReference type="STRING" id="765912.Thimo_0240"/>
<dbReference type="PATRIC" id="fig|765912.4.peg.239"/>
<reference evidence="3 4" key="1">
    <citation type="submission" date="2011-09" db="EMBL/GenBank/DDBJ databases">
        <title>Complete sequence of chromosome of Thioflavicoccus mobilis 8321.</title>
        <authorList>
            <consortium name="US DOE Joint Genome Institute"/>
            <person name="Lucas S."/>
            <person name="Han J."/>
            <person name="Lapidus A."/>
            <person name="Cheng J.-F."/>
            <person name="Goodwin L."/>
            <person name="Pitluck S."/>
            <person name="Peters L."/>
            <person name="Ovchinnikova G."/>
            <person name="Lu M."/>
            <person name="Detter J.C."/>
            <person name="Han C."/>
            <person name="Tapia R."/>
            <person name="Land M."/>
            <person name="Hauser L."/>
            <person name="Kyrpides N."/>
            <person name="Ivanova N."/>
            <person name="Pagani I."/>
            <person name="Vogl K."/>
            <person name="Liu Z."/>
            <person name="Imhoff J."/>
            <person name="Thiel V."/>
            <person name="Frigaard N.-U."/>
            <person name="Bryant D."/>
            <person name="Woyke T."/>
        </authorList>
    </citation>
    <scope>NUCLEOTIDE SEQUENCE [LARGE SCALE GENOMIC DNA]</scope>
    <source>
        <strain evidence="3 4">8321</strain>
    </source>
</reference>
<dbReference type="InterPro" id="IPR040442">
    <property type="entry name" value="Pyrv_kinase-like_dom_sf"/>
</dbReference>
<name>L0GTH6_9GAMM</name>
<evidence type="ECO:0000259" key="2">
    <source>
        <dbReference type="Pfam" id="PF03328"/>
    </source>
</evidence>
<keyword evidence="3" id="KW-0456">Lyase</keyword>
<dbReference type="Gene3D" id="6.10.140.960">
    <property type="match status" value="1"/>
</dbReference>
<dbReference type="GO" id="GO:0047777">
    <property type="term" value="F:(S)-citramalyl-CoA lyase activity"/>
    <property type="evidence" value="ECO:0007669"/>
    <property type="project" value="TreeGrafter"/>
</dbReference>
<dbReference type="GO" id="GO:0106064">
    <property type="term" value="P:regulation of cobalamin metabolic process"/>
    <property type="evidence" value="ECO:0007669"/>
    <property type="project" value="TreeGrafter"/>
</dbReference>
<dbReference type="PANTHER" id="PTHR11105">
    <property type="entry name" value="CITRATE LYASE SUBUNIT BETA-RELATED"/>
    <property type="match status" value="1"/>
</dbReference>
<dbReference type="InterPro" id="IPR005000">
    <property type="entry name" value="Aldolase/citrate-lyase_domain"/>
</dbReference>
<dbReference type="RefSeq" id="WP_015279262.1">
    <property type="nucleotide sequence ID" value="NC_019940.1"/>
</dbReference>
<dbReference type="Pfam" id="PF03328">
    <property type="entry name" value="HpcH_HpaI"/>
    <property type="match status" value="1"/>
</dbReference>
<dbReference type="KEGG" id="tmb:Thimo_0240"/>
<dbReference type="InterPro" id="IPR040186">
    <property type="entry name" value="Citramalyl-CoA_lyase"/>
</dbReference>
<dbReference type="SUPFAM" id="SSF51621">
    <property type="entry name" value="Phosphoenolpyruvate/pyruvate domain"/>
    <property type="match status" value="1"/>
</dbReference>
<dbReference type="HOGENOM" id="CLU_073837_0_0_6"/>
<gene>
    <name evidence="3" type="ORF">Thimo_0240</name>
</gene>
<dbReference type="OrthoDB" id="8481499at2"/>
<dbReference type="Proteomes" id="UP000010816">
    <property type="component" value="Chromosome"/>
</dbReference>
<feature type="domain" description="HpcH/HpaI aldolase/citrate lyase" evidence="2">
    <location>
        <begin position="99"/>
        <end position="257"/>
    </location>
</feature>
<proteinExistence type="predicted"/>
<sequence length="347" mass="38101">MTSERGTSEKVLDPRHPNQVLYPGGEPFPALAACVHYAGSEKLLRKSIRLQLESAVGGQPLFDISADCEDGAPTGCEHQHAQMVTGLIAGPDNPFGRIGCRIHGLHHPAWRDDLETIVAGAGERLAYLVLPKAECADDVRDQIRALEAARARHGIDREIPVHVLIETPGALHEAWQIAALPQVECLDFGIMDYVSAHHGAIPAAAMQSPGQFDHPLVVRAKCEVAAAALGNGVVPSHNVTLEFRDTERVAEDARRARREFGFLRMWSIHPAQIEPVVVAMRPDFAEAEEAAAILVAGQDADWGPISHAGQLHDRASYRYWWELLQRAHTTGTALPETVRRRFFADFF</sequence>
<dbReference type="Gene3D" id="3.20.20.60">
    <property type="entry name" value="Phosphoenolpyruvate-binding domains"/>
    <property type="match status" value="1"/>
</dbReference>
<keyword evidence="4" id="KW-1185">Reference proteome</keyword>
<evidence type="ECO:0000313" key="3">
    <source>
        <dbReference type="EMBL" id="AGA89112.1"/>
    </source>
</evidence>
<accession>L0GTH6</accession>
<evidence type="ECO:0000313" key="4">
    <source>
        <dbReference type="Proteomes" id="UP000010816"/>
    </source>
</evidence>
<dbReference type="eggNOG" id="COG2301">
    <property type="taxonomic scope" value="Bacteria"/>
</dbReference>
<keyword evidence="1" id="KW-0479">Metal-binding</keyword>
<dbReference type="AlphaFoldDB" id="L0GTH6"/>
<protein>
    <submittedName>
        <fullName evidence="3">Citrate lyase beta subunit</fullName>
    </submittedName>
</protein>
<evidence type="ECO:0000256" key="1">
    <source>
        <dbReference type="ARBA" id="ARBA00022723"/>
    </source>
</evidence>
<dbReference type="PANTHER" id="PTHR11105:SF0">
    <property type="entry name" value="CITRAMALYL-COA LYASE, MITOCHONDRIAL"/>
    <property type="match status" value="1"/>
</dbReference>
<dbReference type="InterPro" id="IPR015813">
    <property type="entry name" value="Pyrv/PenolPyrv_kinase-like_dom"/>
</dbReference>
<dbReference type="GO" id="GO:0046872">
    <property type="term" value="F:metal ion binding"/>
    <property type="evidence" value="ECO:0007669"/>
    <property type="project" value="UniProtKB-KW"/>
</dbReference>
<organism evidence="3 4">
    <name type="scientific">Thioflavicoccus mobilis 8321</name>
    <dbReference type="NCBI Taxonomy" id="765912"/>
    <lineage>
        <taxon>Bacteria</taxon>
        <taxon>Pseudomonadati</taxon>
        <taxon>Pseudomonadota</taxon>
        <taxon>Gammaproteobacteria</taxon>
        <taxon>Chromatiales</taxon>
        <taxon>Chromatiaceae</taxon>
        <taxon>Thioflavicoccus</taxon>
    </lineage>
</organism>